<keyword evidence="2" id="KW-1133">Transmembrane helix</keyword>
<gene>
    <name evidence="4" type="ORF">ACFSW8_01875</name>
</gene>
<feature type="region of interest" description="Disordered" evidence="1">
    <location>
        <begin position="162"/>
        <end position="185"/>
    </location>
</feature>
<dbReference type="SMART" id="SM00869">
    <property type="entry name" value="Autotransporter"/>
    <property type="match status" value="1"/>
</dbReference>
<proteinExistence type="predicted"/>
<dbReference type="InterPro" id="IPR036709">
    <property type="entry name" value="Autotransporte_beta_dom_sf"/>
</dbReference>
<evidence type="ECO:0000313" key="4">
    <source>
        <dbReference type="EMBL" id="MFD2157641.1"/>
    </source>
</evidence>
<feature type="region of interest" description="Disordered" evidence="1">
    <location>
        <begin position="2993"/>
        <end position="3017"/>
    </location>
</feature>
<feature type="domain" description="Autotransporter" evidence="3">
    <location>
        <begin position="4503"/>
        <end position="4785"/>
    </location>
</feature>
<protein>
    <recommendedName>
        <fullName evidence="3">Autotransporter domain-containing protein</fullName>
    </recommendedName>
</protein>
<dbReference type="Proteomes" id="UP001597389">
    <property type="component" value="Unassembled WGS sequence"/>
</dbReference>
<dbReference type="SUPFAM" id="SSF103515">
    <property type="entry name" value="Autotransporter"/>
    <property type="match status" value="1"/>
</dbReference>
<name>A0ABW4Z711_9BACT</name>
<evidence type="ECO:0000313" key="5">
    <source>
        <dbReference type="Proteomes" id="UP001597389"/>
    </source>
</evidence>
<organism evidence="4 5">
    <name type="scientific">Rubritalea tangerina</name>
    <dbReference type="NCBI Taxonomy" id="430798"/>
    <lineage>
        <taxon>Bacteria</taxon>
        <taxon>Pseudomonadati</taxon>
        <taxon>Verrucomicrobiota</taxon>
        <taxon>Verrucomicrobiia</taxon>
        <taxon>Verrucomicrobiales</taxon>
        <taxon>Rubritaleaceae</taxon>
        <taxon>Rubritalea</taxon>
    </lineage>
</organism>
<comment type="caution">
    <text evidence="4">The sequence shown here is derived from an EMBL/GenBank/DDBJ whole genome shotgun (WGS) entry which is preliminary data.</text>
</comment>
<feature type="compositionally biased region" description="Polar residues" evidence="1">
    <location>
        <begin position="162"/>
        <end position="183"/>
    </location>
</feature>
<evidence type="ECO:0000259" key="3">
    <source>
        <dbReference type="PROSITE" id="PS51208"/>
    </source>
</evidence>
<dbReference type="PROSITE" id="PS51208">
    <property type="entry name" value="AUTOTRANSPORTER"/>
    <property type="match status" value="1"/>
</dbReference>
<evidence type="ECO:0000256" key="1">
    <source>
        <dbReference type="SAM" id="MobiDB-lite"/>
    </source>
</evidence>
<dbReference type="InterPro" id="IPR005546">
    <property type="entry name" value="Autotransporte_beta"/>
</dbReference>
<feature type="transmembrane region" description="Helical" evidence="2">
    <location>
        <begin position="24"/>
        <end position="44"/>
    </location>
</feature>
<dbReference type="EMBL" id="JBHUJB010000009">
    <property type="protein sequence ID" value="MFD2157641.1"/>
    <property type="molecule type" value="Genomic_DNA"/>
</dbReference>
<dbReference type="RefSeq" id="WP_377177299.1">
    <property type="nucleotide sequence ID" value="NZ_JBHUJB010000009.1"/>
</dbReference>
<feature type="region of interest" description="Disordered" evidence="1">
    <location>
        <begin position="247"/>
        <end position="269"/>
    </location>
</feature>
<feature type="compositionally biased region" description="Low complexity" evidence="1">
    <location>
        <begin position="3906"/>
        <end position="3922"/>
    </location>
</feature>
<accession>A0ABW4Z711</accession>
<reference evidence="5" key="1">
    <citation type="journal article" date="2019" name="Int. J. Syst. Evol. Microbiol.">
        <title>The Global Catalogue of Microorganisms (GCM) 10K type strain sequencing project: providing services to taxonomists for standard genome sequencing and annotation.</title>
        <authorList>
            <consortium name="The Broad Institute Genomics Platform"/>
            <consortium name="The Broad Institute Genome Sequencing Center for Infectious Disease"/>
            <person name="Wu L."/>
            <person name="Ma J."/>
        </authorList>
    </citation>
    <scope>NUCLEOTIDE SEQUENCE [LARGE SCALE GENOMIC DNA]</scope>
    <source>
        <strain evidence="5">CCUG 57942</strain>
    </source>
</reference>
<feature type="region of interest" description="Disordered" evidence="1">
    <location>
        <begin position="3904"/>
        <end position="3947"/>
    </location>
</feature>
<evidence type="ECO:0000256" key="2">
    <source>
        <dbReference type="SAM" id="Phobius"/>
    </source>
</evidence>
<keyword evidence="5" id="KW-1185">Reference proteome</keyword>
<keyword evidence="2" id="KW-0472">Membrane</keyword>
<sequence length="4785" mass="444645">MKTQFTMGTRQTTRPALTDIIQSFALRVMVVLAVGVLWTSQVVLGQSDPPPPPPNPSKTTTTIGEAVTNPLTGLETTVSAVISDFNPNATPTTAFVQTADGYTFLVKDVNESFWPSSGASVGFKVLSNAAANTVTLETIPSDAGTNSTFSIGQTTTSYNSKFATSGGTSSTGEQNVTAPTTSGGLRVVNQGENGGNGSTGALFVPPGNGKNGKTPSPLDYTNEVNRVATANGGGYGIEAGSIGGNGGKGGDSNASPFSGGKGGTGASGGSVKLTNNSGVLVQSSGDGHHAIFAYSISGTGGAGGDGNLAPSGGTGGTTLSGGKVEVINNGIVKSNGTAAHGIYAISRSGNGGDGGTQIGLFGSSGSGGGASNGGDVIVRNGSTGSIETLGNYSHGIVANSVGGAGGDAGNSWNAFYSDADVGKGGGSGGNVSVTNAGSIVTKGDYSRGIFAQSVGGGGGSGGSAGGLVALGGTGSTGGAAGTASAYNTGEIKTDGIQSDGIFVQSVAGSGGDGGGSGGLVAVGGTGDVGGNGNTVIAENSGLIQTSLNLSSNSSKGGRGIVAQSIGGGGGDGGGTGGPVAVGGSGAGGGTGGSVTVSNTGEIQTNGIEATGILAQSIGGGGGNGGSAGSVSAFVGVAVGGKGGKGGKGGLVNVTQGGTGGNVARITTSGDRSVGLFAQSVGGGGGNGGGAFQATGGVFGAVSVAVGGQAGDGGAGDRVTLAETTGSSYIETQGADSAGVFLQSVGGGGGNGGYSIAISGSAGPASGSLSVGVGGKAGKGGDGGVVTVGNYSTNKSGLNGAIVTNGVNSTGFMAQSVGGGGGNGGSSVSVAASASLAAGGAVSVGVGGDGSDGGIGGDVTVQVATDIATNGANSTGLIVQSVGGGGGNGGGSVSAAVAGSAGVAGSVGVGLGGSGGSGNNGGEVKLRTGTSTILTTEENSTGILVQSVGGGGGNGGYSVSATLGGGGVGGLGASLGIGGTGGTGAIGGNVTAHLASDVVTQKDNSGGIVIQSIGGGGGNGGYNVSAALGGGGIGAAGISVGIAGSGSSGGSGGTVTASSNGAILTKGDNSIGLIAQSVGGSGGNGGFNVSASGGGGGVGAGAISVGLGGSGAAGGSGGVVNLSSSGDGVITEGANSAGIVAQSIGGGGGNGGFNVSAGAAGGGIGAGAVSVGLGGDGGSGAVGKTVTLNVSNDVTTKGENSTGVIAQSIGGGGGNGGFNVSAAISGAGIGSGAASVGLGGTGGNGNSGGTVNATYAGLLVTEKKHSIGFLAQSVGGGGGNGGFNVSAAGSGAGTGSIGATVGLGGDAGSGGIGGTVNASTSGAGVLTEGDYSHAIVAQSIGGGGGNGGFNVSGVISGAGVGSGSIAVGLGGEGGSGNTGGNVFLGTVNSDGSLLTTGVSNNVQTKGIGSIGVIAQSIGGGGGNGGFNVSGAASGAGTGSLGASIGLGGNGGTGGHAGEVVATMNGGITTGNDDAIGFLAQSVGGGGGNGSFNVSGTLSGAGTASGAVSVGLGGSGGAAGNASSVNAILDGAAINTAGKNAHGVVAQSIGGGGGNGGFNVSGGITGSGTGSGTVNVGLGGKGSGGGTASSVSLSVGNTVVTDGAGSIGVIAQSIGGGGGNGGFNVSAGASAAGTGSGSVSVGLGGSGGGGGTAGAVTAVTSGDVWTKQERSQGIVAQSIGGGGGNGGFDVSVAGSGAGTGSGAVSVSLGGNAGGGSSASSVGLTVNNNVQTEGGLSDAVVAQSIGGGGGNGGFSVSVAGSGGGTGSGAVGVGLGGSGGSGATAGKVTTRMTGNILTNGSQSRGLVSQSIGGGGGNGGFNVTAAISGAGTGSGAASVGIGGSGGTGGAGGEVDSELTGNVTTVKEDSGGVIAQSIGGGGGNGAMNVSGVISVAKSGSAGVSVGIGGSGGSGGTANIVTNKVTGNVITGGENSTGILAQSVGGGGGNGGINVSGTITASNTGAGGVSVGLGGSGGTGGTANTVTNTVIGDVTTGGKNASGVVAQSLGGGGGNGGMNISGALTLTKENGGAVGVGIGGSGGSGGSANVVNNTVTGNVITGGEGATGVIAQSLGGGGGNGGMNVTGAATLSGKNGASVGVGVGGAGGAGGTSAAVTNTVTGNVTTTGVNGDGIIAQSIGGGGGNGGVNVTGVMTLTKENGGSIGVGVGGYGGTAADGSTVFNTVTGNVATQSDDSTGILAQSLGGGGGSGGANVSGNLSLSGKSGGAIGVGLGGSGAGGGNAMRVDNYLTGNVQTYGENSAAVIAQSMGGGGGVGATNVTGLLSVSKETAGNIGVGIGGAGGGGGNAGVVFNQVQGLISTEGNDSMGVVAQSAGGGGGNGGLNVTGSITASVGKDGSTAGSLGVGIGGMGGGGGNGLGVTNNFTGTVATVGNNSTAILGQSLGGGGGNGGLNVTGSITASLKGNSGSLGVGIGGFGGGGGDAGAVNSTVVVNPTSGLISTTGDGSMGVVAQSLGGGGGNGGLNVTGALNYSDDAGGAVGFGLGGFGGSGGDAGIVNLDVSGNVLTTGSNASAVMAQSLAGGGGNGGLNVTGGLSYTSNKNSSVASIGIGGFGGGGGDAKDVRLKFNGQINNPWTNGTDPDSVAKGSHGVIAQSLGGGGGNGGLNVAGGVSYSSQGEGNALVVGIGGFGGTGGNAGNVGVTVEGNKSITAHGDSASAIFAQSLGGGGGNGGFNVSGGFTSSAPVIFGLGGLGGNAGTAGNVSVVANANLYANGTEVQNSDRSWIENTINEIGVGLSLVDEDDDPDLVGRSTGITAQSIGGGGGNGGFNVSGGGAFNSKDTSSSLVFGVGGFGGAAAVSGEVTVDHTGSITTVGDWGHGILAQSLAGGGGNGGVNVTASANWTSNPNNSSQDFSMVGGIGGFGGAGADSKKVEVTSVGNITTTGSHSRGILAQSIGGGGGTGGLNVTSNITKKTSPMTLGIGGFGGGGGHAGDVTVNRGTSASAAGLITTNGTSAHGVEASSIGGGGGNAGANFSLSYSSAGSGANKKKNKESERTTPKNTGVDDSVIANYNNVLDELEGRNQDTSSTGKKAYAAQLMIGGAGGVPGNGGIVDVNHYGDITTLASNSHGILAQSIGGGGGNANFNVAYNSASNVDKSFDIAIGGATGDGGIGGVVTVDHLGVISTTGDQSVGVFGQSVGGGGGNAGMDMASTSNSAGNYSVSLGRMGGTGGAGGNVTIVSDGGIFTTGKESHGILAQSVGNGGGNSSSVSFSGSKAGSSDDEPNKSLKLAIGLEGGVGGEAGVVDVDASGRISTTGESAHGVFAQSVGGGGGNGGSATLGSKSPWASGTQSIGLAVGGTGGTGGKGGLVTLVTDAIITTEGEGAVGVLAQSVGGGGGTGGKSMTTGKLKNNGNVSVNIGGAGGTGSEGGDVQVNASGVIVTDGVGSHGVLAQTVGGGGGLAGMTIGALYNKGTNSSTNVDVKIGGAGGDSNSKSGAVTLNNTGAVETFEASSVGLFGQSIGGGGGDARLVTSITVGTGDGKGTNNNFSLAVGGTGGEGGTGGDVTINNTDIGSLNSGLIVTHGHGSHGIAGMSIGGGGGEGSAVTNLNRSKMDGTTRSLSIGGSGGKGGTSGTVNIDNQGTIITFGDAAHGILAQSVGGGGGNAGDVITINSRPEGQTAQAISIGGKGGNGNTAGNVNVLNSGSINTKGKASYGILAQSVGGGGGNGSIAIANPKSAAKTLSGGSMLNSLSLGGFAGTGDDSGDVYVKHDGTITVEGDNSYGIYAQSVGGGGGSIGASIGSPASSLAATGLQLTVGALQSQGQAGKVTLDVTGDIFVTGTNSQAIFQQTVNGGGGDVNTFMDLTDSAAAFSEDSVDAPDNLSVVEHFTSMATDIVLDLGGQEVLDAKADAVEYVQNGNILNFGDSSSGNTVQTVGGGGGQSYIDLTHYEGQQVDSSSSLGGSDSTNSSGGDIMGQRSGNVTVVGDGSVGSNEQSIGGGGGMSAVVFKAQAVPGGGVSVDPIVSLDSSFGLLPLAVPVPSGVTSLTTQLGASGGSGNDGGAIVSTMAGDVTTSGDRSPGIIRQSIGAGGGIQQIAGAGEIVTTLGGVAGASGNGGSISLTNVGNVVSDGMNSHGIVLQSIGGGGGLQLSDSTADQVQLSLSTDNSGNGGGISLDQTGDVIVTADGAYGVLVQSLGGGGGAVDRVFAGSAGGSGTSGAVALNLKGDVVASGSGAVAVFAQSQAADGQGDIMIELPTGKMIAAGAGGTAVWMSGGAENSFVSRGALFTDDGLAGSVIRGEDGNDRIESYDTFLGQFDLGSGANQFTNHEGGTFIPGQELSLGDAANQLFNNGEIMIGGMNNAQRTNLSGGFVQGATGVNYTELDFAGPGAGVIDQVYATGSSSLGGEMVLTLLNPQLVPSGSFSQVLLESAGGVENNGMVLTTAPSVVVTYDLTYPTANAAVLNYKVDFSPDDQGPLGPNLQAVGDYFNRVQAAGSSPDLADTVIKLLYDPNLAAYKESLSQMSPDFYGELQANMIRSSERFGHLLVDGGDHRIFQHDRYLWVNYENESTQHKAYDDYKEANGQTNKVAFGVQQSMKDGWIGGLGISIEDHKDNGYGDRWQADGETHHVGLIAKKYYDRNIEFASALTYGWGNSDVTRYGGVTQPFTTNARRDLRSFSGMLRVAQLQDQVWGGYLRPMAALGFTHLRGDGVTENGAGPISLTIQESEQTHVWSRLGLELGRVFDIPSDFRLQVSGKLGFQYYITDGATDVYSGLLGAPVGISPMRVGIDLNDTHGFGSLGLQLINSKEYAIGVEYGTILHKYSRLDRWDVGVRIPF</sequence>
<feature type="compositionally biased region" description="Low complexity" evidence="1">
    <location>
        <begin position="3218"/>
        <end position="3229"/>
    </location>
</feature>
<keyword evidence="2" id="KW-0812">Transmembrane</keyword>
<feature type="compositionally biased region" description="Gly residues" evidence="1">
    <location>
        <begin position="259"/>
        <end position="268"/>
    </location>
</feature>
<feature type="region of interest" description="Disordered" evidence="1">
    <location>
        <begin position="3208"/>
        <end position="3235"/>
    </location>
</feature>